<feature type="region of interest" description="Disordered" evidence="1">
    <location>
        <begin position="164"/>
        <end position="293"/>
    </location>
</feature>
<protein>
    <submittedName>
        <fullName evidence="2">Uncharacterized protein</fullName>
    </submittedName>
</protein>
<accession>A0A7S1WZ79</accession>
<evidence type="ECO:0000313" key="2">
    <source>
        <dbReference type="EMBL" id="CAD9200021.1"/>
    </source>
</evidence>
<organism evidence="2">
    <name type="scientific">Tetraselmis chuii</name>
    <dbReference type="NCBI Taxonomy" id="63592"/>
    <lineage>
        <taxon>Eukaryota</taxon>
        <taxon>Viridiplantae</taxon>
        <taxon>Chlorophyta</taxon>
        <taxon>core chlorophytes</taxon>
        <taxon>Chlorodendrophyceae</taxon>
        <taxon>Chlorodendrales</taxon>
        <taxon>Chlorodendraceae</taxon>
        <taxon>Tetraselmis</taxon>
    </lineage>
</organism>
<feature type="compositionally biased region" description="Polar residues" evidence="1">
    <location>
        <begin position="213"/>
        <end position="229"/>
    </location>
</feature>
<feature type="compositionally biased region" description="Polar residues" evidence="1">
    <location>
        <begin position="190"/>
        <end position="202"/>
    </location>
</feature>
<evidence type="ECO:0000256" key="1">
    <source>
        <dbReference type="SAM" id="MobiDB-lite"/>
    </source>
</evidence>
<dbReference type="AlphaFoldDB" id="A0A7S1WZ79"/>
<reference evidence="2" key="1">
    <citation type="submission" date="2021-01" db="EMBL/GenBank/DDBJ databases">
        <authorList>
            <person name="Corre E."/>
            <person name="Pelletier E."/>
            <person name="Niang G."/>
            <person name="Scheremetjew M."/>
            <person name="Finn R."/>
            <person name="Kale V."/>
            <person name="Holt S."/>
            <person name="Cochrane G."/>
            <person name="Meng A."/>
            <person name="Brown T."/>
            <person name="Cohen L."/>
        </authorList>
    </citation>
    <scope>NUCLEOTIDE SEQUENCE</scope>
    <source>
        <strain evidence="2">PLY429</strain>
    </source>
</reference>
<feature type="compositionally biased region" description="Low complexity" evidence="1">
    <location>
        <begin position="271"/>
        <end position="280"/>
    </location>
</feature>
<dbReference type="EMBL" id="HBGG01004831">
    <property type="protein sequence ID" value="CAD9200021.1"/>
    <property type="molecule type" value="Transcribed_RNA"/>
</dbReference>
<proteinExistence type="predicted"/>
<sequence length="481" mass="51089">MAFPSTLLTTPEALRIEEAPATPSAQDFVITLPHPASASHFAGVAAASTTSDGRQPRSCNGRGATTHGAPSTPPRVSTRAWLRTAAQPPNLKRKYQKRKAEGRAVSALPNAPELPPLPINLEINPPVNNPLEPPTGAVLGSAGRTRACRKLQAEFEAEVVPGMLNSDNKTARPDGGCSEACSSRDDTESSHQAVTRSSSVPEETSELTHLLCSFSSPKRTVSPQAQLSTPPVRRRALSPAGGNSSHAPVHPTTSPATSIRPSFSRYRSYGSPSSVSPRPASSKRPRNFGPVTNLLGSAQRSLDFAQVDVVTLPSLPTSEVPVHAYRDDEPAIDATSSRWDRLFNDPVPPLESIHWRQARTGGAPAPPSFAVVQVTSAPPAESSTFSSPSFVSNPSNLGAVVRPVAANSAARLYTELSPASPAVPVSSRSTLSLACNGKRPRGAFVWTEPSSFSLKSMTKHDSLYPLHYSPSPRKTPLRLMR</sequence>
<feature type="region of interest" description="Disordered" evidence="1">
    <location>
        <begin position="44"/>
        <end position="77"/>
    </location>
</feature>
<gene>
    <name evidence="2" type="ORF">TCHU04912_LOCUS2254</name>
</gene>
<name>A0A7S1WZ79_9CHLO</name>
<feature type="compositionally biased region" description="Polar residues" evidence="1">
    <location>
        <begin position="241"/>
        <end position="261"/>
    </location>
</feature>